<protein>
    <recommendedName>
        <fullName evidence="4">Peptidase A4 family protein</fullName>
    </recommendedName>
</protein>
<dbReference type="EMBL" id="JALBUF010000001">
    <property type="protein sequence ID" value="MCI0182267.1"/>
    <property type="molecule type" value="Genomic_DNA"/>
</dbReference>
<dbReference type="Proteomes" id="UP001139263">
    <property type="component" value="Unassembled WGS sequence"/>
</dbReference>
<dbReference type="InterPro" id="IPR038656">
    <property type="entry name" value="Peptidase_G1_sf"/>
</dbReference>
<keyword evidence="3" id="KW-1185">Reference proteome</keyword>
<dbReference type="PANTHER" id="PTHR37536:SF1">
    <property type="entry name" value="ASPERGILLOPEPSIN, PUTAITVE (AFU_ORTHOLOGUE AFUA_7G01200)"/>
    <property type="match status" value="1"/>
</dbReference>
<reference evidence="2" key="1">
    <citation type="submission" date="2022-03" db="EMBL/GenBank/DDBJ databases">
        <title>Draft Genome Sequence of Firmicute Strain S0AB, a Heterotrophic Iron/Sulfur-Oxidizing Extreme Acidophile.</title>
        <authorList>
            <person name="Vergara E."/>
            <person name="Pakostova E."/>
            <person name="Johnson D.B."/>
            <person name="Holmes D.S."/>
        </authorList>
    </citation>
    <scope>NUCLEOTIDE SEQUENCE</scope>
    <source>
        <strain evidence="2">S0AB</strain>
    </source>
</reference>
<proteinExistence type="predicted"/>
<accession>A0A9X1V6X9</accession>
<name>A0A9X1V6X9_9BACL</name>
<dbReference type="CDD" id="cd13426">
    <property type="entry name" value="Peptidase_G1"/>
    <property type="match status" value="1"/>
</dbReference>
<comment type="caution">
    <text evidence="2">The sequence shown here is derived from an EMBL/GenBank/DDBJ whole genome shotgun (WGS) entry which is preliminary data.</text>
</comment>
<feature type="active site" description="Proton acceptor" evidence="1">
    <location>
        <position position="192"/>
    </location>
</feature>
<dbReference type="InterPro" id="IPR013320">
    <property type="entry name" value="ConA-like_dom_sf"/>
</dbReference>
<dbReference type="InterPro" id="IPR000250">
    <property type="entry name" value="Peptidase_G1"/>
</dbReference>
<dbReference type="Gene3D" id="2.60.120.700">
    <property type="entry name" value="Peptidase G1"/>
    <property type="match status" value="1"/>
</dbReference>
<organism evidence="2 3">
    <name type="scientific">Sulfoacidibacillus ferrooxidans</name>
    <dbReference type="NCBI Taxonomy" id="2005001"/>
    <lineage>
        <taxon>Bacteria</taxon>
        <taxon>Bacillati</taxon>
        <taxon>Bacillota</taxon>
        <taxon>Bacilli</taxon>
        <taxon>Bacillales</taxon>
        <taxon>Alicyclobacillaceae</taxon>
        <taxon>Sulfoacidibacillus</taxon>
    </lineage>
</organism>
<dbReference type="SUPFAM" id="SSF49899">
    <property type="entry name" value="Concanavalin A-like lectins/glucanases"/>
    <property type="match status" value="1"/>
</dbReference>
<dbReference type="Pfam" id="PF01828">
    <property type="entry name" value="Peptidase_A4"/>
    <property type="match status" value="1"/>
</dbReference>
<dbReference type="GO" id="GO:0006508">
    <property type="term" value="P:proteolysis"/>
    <property type="evidence" value="ECO:0007669"/>
    <property type="project" value="InterPro"/>
</dbReference>
<dbReference type="PANTHER" id="PTHR37536">
    <property type="entry name" value="PUTATIVE (AFU_ORTHOLOGUE AFUA_3G02970)-RELATED"/>
    <property type="match status" value="1"/>
</dbReference>
<sequence length="266" mass="28886">MIMLHSFRKPLADLPVANASNTTYGWSSENWSGYALTSDTQGTYTSISGTWVVPEVSVPASPNPNSEDNFWTWIADIFDGDGLTQSSSSYSATWIGIDGFTNSQLIQTGTAQNIVDGQAQYFAWWEILPNPETQLSTSQYPVSPGDEMQAQIAQQADGTWSIILTDMTQNWTFTENGIEYTGPQTSAEWIEEAPALNGAITTLANYGSISFESTQTNNQNPEFTLYDAGVMIQNGQWISTPSQPNANGNGFIIGYGSSIPPAPTTN</sequence>
<evidence type="ECO:0000256" key="1">
    <source>
        <dbReference type="PIRSR" id="PIRSR600250-50"/>
    </source>
</evidence>
<dbReference type="RefSeq" id="WP_241711871.1">
    <property type="nucleotide sequence ID" value="NZ_JALBUF010000001.1"/>
</dbReference>
<dbReference type="GO" id="GO:0070007">
    <property type="term" value="F:glutamic-type endopeptidase activity"/>
    <property type="evidence" value="ECO:0007669"/>
    <property type="project" value="InterPro"/>
</dbReference>
<dbReference type="AlphaFoldDB" id="A0A9X1V6X9"/>
<gene>
    <name evidence="2" type="ORF">MM817_00526</name>
</gene>
<evidence type="ECO:0000313" key="2">
    <source>
        <dbReference type="EMBL" id="MCI0182267.1"/>
    </source>
</evidence>
<evidence type="ECO:0000313" key="3">
    <source>
        <dbReference type="Proteomes" id="UP001139263"/>
    </source>
</evidence>
<evidence type="ECO:0008006" key="4">
    <source>
        <dbReference type="Google" id="ProtNLM"/>
    </source>
</evidence>